<dbReference type="Pfam" id="PF06114">
    <property type="entry name" value="Peptidase_M78"/>
    <property type="match status" value="1"/>
</dbReference>
<evidence type="ECO:0000256" key="1">
    <source>
        <dbReference type="SAM" id="Coils"/>
    </source>
</evidence>
<evidence type="ECO:0000313" key="4">
    <source>
        <dbReference type="Proteomes" id="UP000018763"/>
    </source>
</evidence>
<dbReference type="InterPro" id="IPR010359">
    <property type="entry name" value="IrrE_HExxH"/>
</dbReference>
<reference evidence="3 4" key="1">
    <citation type="journal article" date="2014" name="Genome Announc.">
        <title>Complete Genome Sequence of Sterol-Transforming Mycobacterium neoaurum Strain VKM Ac-1815D.</title>
        <authorList>
            <person name="Shtratnikova V.Y."/>
            <person name="Bragin E.Y."/>
            <person name="Dovbnya D.V."/>
            <person name="Pekov Y.A."/>
            <person name="Schelkunov M.I."/>
            <person name="Strizhov N."/>
            <person name="Ivashina T.V."/>
            <person name="Ashapkin V.V."/>
            <person name="Donova M.V."/>
        </authorList>
    </citation>
    <scope>NUCLEOTIDE SEQUENCE [LARGE SCALE GENOMIC DNA]</scope>
    <source>
        <strain evidence="3 4">VKM Ac-1815D</strain>
    </source>
</reference>
<dbReference type="AlphaFoldDB" id="V5X8U6"/>
<keyword evidence="1" id="KW-0175">Coiled coil</keyword>
<proteinExistence type="predicted"/>
<evidence type="ECO:0000313" key="3">
    <source>
        <dbReference type="EMBL" id="AHC23839.1"/>
    </source>
</evidence>
<dbReference type="EMBL" id="CP006936">
    <property type="protein sequence ID" value="AHC23839.1"/>
    <property type="molecule type" value="Genomic_DNA"/>
</dbReference>
<feature type="coiled-coil region" evidence="1">
    <location>
        <begin position="151"/>
        <end position="178"/>
    </location>
</feature>
<accession>V5X8U6</accession>
<protein>
    <recommendedName>
        <fullName evidence="2">IrrE N-terminal-like domain-containing protein</fullName>
    </recommendedName>
</protein>
<dbReference type="GeneID" id="43448718"/>
<sequence length="183" mass="20784">MTSSAPLQEYYPDGDSRQASVLAPEARYNPWKHVYIEYPDVRLSDDLALPDRVMGLCRAKRIWLDKRLNQAERRCTLAHELVHIERGPVPPDPEMAALEEEIVDEIASRRLIAGDDLIATIRECPSGGLQAWAFRLWVDTPMLTARLKTLRANEIEAIESIKAEAQSLTRAVERIARIREPGE</sequence>
<keyword evidence="4" id="KW-1185">Reference proteome</keyword>
<gene>
    <name evidence="3" type="ORF">D174_04245</name>
</gene>
<dbReference type="RefSeq" id="WP_019513444.1">
    <property type="nucleotide sequence ID" value="NC_023036.2"/>
</dbReference>
<feature type="domain" description="IrrE N-terminal-like" evidence="2">
    <location>
        <begin position="58"/>
        <end position="101"/>
    </location>
</feature>
<dbReference type="Proteomes" id="UP000018763">
    <property type="component" value="Chromosome"/>
</dbReference>
<name>V5X8U6_MYCNE</name>
<organism evidence="3 4">
    <name type="scientific">Mycolicibacterium neoaurum VKM Ac-1815D</name>
    <dbReference type="NCBI Taxonomy" id="700508"/>
    <lineage>
        <taxon>Bacteria</taxon>
        <taxon>Bacillati</taxon>
        <taxon>Actinomycetota</taxon>
        <taxon>Actinomycetes</taxon>
        <taxon>Mycobacteriales</taxon>
        <taxon>Mycobacteriaceae</taxon>
        <taxon>Mycolicibacterium</taxon>
    </lineage>
</organism>
<evidence type="ECO:0000259" key="2">
    <source>
        <dbReference type="Pfam" id="PF06114"/>
    </source>
</evidence>